<dbReference type="Pfam" id="PF00550">
    <property type="entry name" value="PP-binding"/>
    <property type="match status" value="1"/>
</dbReference>
<dbReference type="InterPro" id="IPR020845">
    <property type="entry name" value="AMP-binding_CS"/>
</dbReference>
<dbReference type="Pfam" id="PF00501">
    <property type="entry name" value="AMP-binding"/>
    <property type="match status" value="1"/>
</dbReference>
<dbReference type="GO" id="GO:0005737">
    <property type="term" value="C:cytoplasm"/>
    <property type="evidence" value="ECO:0007669"/>
    <property type="project" value="TreeGrafter"/>
</dbReference>
<dbReference type="PROSITE" id="PS50075">
    <property type="entry name" value="CARRIER"/>
    <property type="match status" value="1"/>
</dbReference>
<dbReference type="OrthoDB" id="416786at2759"/>
<dbReference type="NCBIfam" id="TIGR01733">
    <property type="entry name" value="AA-adenyl-dom"/>
    <property type="match status" value="1"/>
</dbReference>
<dbReference type="SUPFAM" id="SSF56801">
    <property type="entry name" value="Acetyl-CoA synthetase-like"/>
    <property type="match status" value="1"/>
</dbReference>
<dbReference type="GO" id="GO:0043041">
    <property type="term" value="P:amino acid activation for nonribosomal peptide biosynthetic process"/>
    <property type="evidence" value="ECO:0007669"/>
    <property type="project" value="TreeGrafter"/>
</dbReference>
<evidence type="ECO:0000256" key="1">
    <source>
        <dbReference type="ARBA" id="ARBA00022450"/>
    </source>
</evidence>
<evidence type="ECO:0000259" key="4">
    <source>
        <dbReference type="PROSITE" id="PS50075"/>
    </source>
</evidence>
<dbReference type="AlphaFoldDB" id="A0A1Y2A384"/>
<proteinExistence type="predicted"/>
<dbReference type="Proteomes" id="UP000193144">
    <property type="component" value="Unassembled WGS sequence"/>
</dbReference>
<dbReference type="FunFam" id="3.30.300.30:FF:000015">
    <property type="entry name" value="Nonribosomal peptide synthase SidD"/>
    <property type="match status" value="1"/>
</dbReference>
<dbReference type="GO" id="GO:0031177">
    <property type="term" value="F:phosphopantetheine binding"/>
    <property type="evidence" value="ECO:0007669"/>
    <property type="project" value="TreeGrafter"/>
</dbReference>
<comment type="caution">
    <text evidence="5">The sequence shown here is derived from an EMBL/GenBank/DDBJ whole genome shotgun (WGS) entry which is preliminary data.</text>
</comment>
<dbReference type="PROSITE" id="PS00455">
    <property type="entry name" value="AMP_BINDING"/>
    <property type="match status" value="1"/>
</dbReference>
<accession>A0A1Y2A384</accession>
<evidence type="ECO:0000256" key="3">
    <source>
        <dbReference type="ARBA" id="ARBA00022598"/>
    </source>
</evidence>
<name>A0A1Y2A384_9PLEO</name>
<keyword evidence="2" id="KW-0597">Phosphoprotein</keyword>
<dbReference type="SUPFAM" id="SSF52777">
    <property type="entry name" value="CoA-dependent acyltransferases"/>
    <property type="match status" value="1"/>
</dbReference>
<dbReference type="InterPro" id="IPR000873">
    <property type="entry name" value="AMP-dep_synth/lig_dom"/>
</dbReference>
<evidence type="ECO:0000313" key="6">
    <source>
        <dbReference type="Proteomes" id="UP000193144"/>
    </source>
</evidence>
<dbReference type="InterPro" id="IPR045851">
    <property type="entry name" value="AMP-bd_C_sf"/>
</dbReference>
<dbReference type="SMR" id="A0A1Y2A384"/>
<dbReference type="InterPro" id="IPR042099">
    <property type="entry name" value="ANL_N_sf"/>
</dbReference>
<dbReference type="CDD" id="cd05918">
    <property type="entry name" value="A_NRPS_SidN3_like"/>
    <property type="match status" value="1"/>
</dbReference>
<gene>
    <name evidence="5" type="ORF">BCR34DRAFT_531057</name>
</gene>
<keyword evidence="6" id="KW-1185">Reference proteome</keyword>
<dbReference type="GO" id="GO:0016874">
    <property type="term" value="F:ligase activity"/>
    <property type="evidence" value="ECO:0007669"/>
    <property type="project" value="UniProtKB-KW"/>
</dbReference>
<dbReference type="PANTHER" id="PTHR45527:SF16">
    <property type="entry name" value="NONRIBOSOMAL PEPTIDE SYNTHASE ATNA-RELATED"/>
    <property type="match status" value="1"/>
</dbReference>
<protein>
    <recommendedName>
        <fullName evidence="4">Carrier domain-containing protein</fullName>
    </recommendedName>
</protein>
<dbReference type="InterPro" id="IPR036736">
    <property type="entry name" value="ACP-like_sf"/>
</dbReference>
<dbReference type="STRING" id="1231657.A0A1Y2A384"/>
<reference evidence="5 6" key="1">
    <citation type="submission" date="2016-07" db="EMBL/GenBank/DDBJ databases">
        <title>Pervasive Adenine N6-methylation of Active Genes in Fungi.</title>
        <authorList>
            <consortium name="DOE Joint Genome Institute"/>
            <person name="Mondo S.J."/>
            <person name="Dannebaum R.O."/>
            <person name="Kuo R.C."/>
            <person name="Labutti K."/>
            <person name="Haridas S."/>
            <person name="Kuo A."/>
            <person name="Salamov A."/>
            <person name="Ahrendt S.R."/>
            <person name="Lipzen A."/>
            <person name="Sullivan W."/>
            <person name="Andreopoulos W.B."/>
            <person name="Clum A."/>
            <person name="Lindquist E."/>
            <person name="Daum C."/>
            <person name="Ramamoorthy G.K."/>
            <person name="Gryganskyi A."/>
            <person name="Culley D."/>
            <person name="Magnuson J.K."/>
            <person name="James T.Y."/>
            <person name="O'Malley M.A."/>
            <person name="Stajich J.E."/>
            <person name="Spatafora J.W."/>
            <person name="Visel A."/>
            <person name="Grigoriev I.V."/>
        </authorList>
    </citation>
    <scope>NUCLEOTIDE SEQUENCE [LARGE SCALE GENOMIC DNA]</scope>
    <source>
        <strain evidence="5 6">CBS 115471</strain>
    </source>
</reference>
<dbReference type="EMBL" id="MCFA01000015">
    <property type="protein sequence ID" value="ORY16983.1"/>
    <property type="molecule type" value="Genomic_DNA"/>
</dbReference>
<keyword evidence="3" id="KW-0436">Ligase</keyword>
<dbReference type="PANTHER" id="PTHR45527">
    <property type="entry name" value="NONRIBOSOMAL PEPTIDE SYNTHETASE"/>
    <property type="match status" value="1"/>
</dbReference>
<dbReference type="InterPro" id="IPR009081">
    <property type="entry name" value="PP-bd_ACP"/>
</dbReference>
<dbReference type="Gene3D" id="1.10.1200.10">
    <property type="entry name" value="ACP-like"/>
    <property type="match status" value="1"/>
</dbReference>
<evidence type="ECO:0000256" key="2">
    <source>
        <dbReference type="ARBA" id="ARBA00022553"/>
    </source>
</evidence>
<dbReference type="Gene3D" id="3.30.559.30">
    <property type="entry name" value="Nonribosomal peptide synthetase, condensation domain"/>
    <property type="match status" value="1"/>
</dbReference>
<dbReference type="SUPFAM" id="SSF47336">
    <property type="entry name" value="ACP-like"/>
    <property type="match status" value="1"/>
</dbReference>
<dbReference type="GO" id="GO:0044550">
    <property type="term" value="P:secondary metabolite biosynthetic process"/>
    <property type="evidence" value="ECO:0007669"/>
    <property type="project" value="TreeGrafter"/>
</dbReference>
<keyword evidence="1" id="KW-0596">Phosphopantetheine</keyword>
<dbReference type="Gene3D" id="3.30.300.30">
    <property type="match status" value="1"/>
</dbReference>
<sequence>MSHLLARDRSTHEALVTDSNSLLHDLLPCHIPSLLDGSPSSLYDFQEVSIFIDARDLNFENFCSCLEVTPRNVIQSAWAIVVGIYAGTEDVSFGDFTSHEASSQDASVQGFHVRRTQIHPTRELHEIMVDLARQVGECGGHGQSSTADILSLPKFGGKLPFNTVLHVHYGKKSSEDAFLVFGQGMRDDDSIQYDVRVRVRIEKEDNFTIFICTRTSKFSSTQTGNFAHTMKKALIECIKSERHTTIGEIDVVSEQDLKSMVSWNEPSPRSVDVCVHRYFEGVAQMTPDAPSICSKDGTLTYRQLEMLACKLSGKLKDLGVVPEMAVPFCFNKSAIAVVAMLAILKAGGAFVAIDPSYPLSRIETIVKATKASIAIVEPIFAHLFQGTVNNIFTTDLSSVSLLDIPSRRDETSVSPLNAAYMVFTSGSTGVPKGIVVEHRALSTAALSLAPPMRITSRSRVLQFAAHTFDASIGDIFVTLLQGGCVCVPSEDERSNDLAGAIMRMNVTAACLTPSVVRILHPSQVPCIKTISCGGEMLLQEILDVWAGKIVVVNLYGPSECTIWCTANTHLSEKSLPNNIGRPLGAQLWVTRPDNPSQLCPIGSVGELLIEGPVLARGYLDSEQTNRAFVENLSWANAEPGQPRRFYRTGDLVRYNSNGSVTFIGRKDSQVKVHGHRIELGEVEHHLSMHESIRQSIVIVPNSGRHAKQLVAVVAFNTTKALDLSNSSLEKIAHANEKQYLAEVAHVKDFLHSKIPPYMVPQFWVMVNNIPLITSGKLNRVLAKRFVEDLAEDLAEKPANETNTDSNDNDPLLDRLVDIWSQVFTLSRHDIGITQNFESLGGDSLMAMALVARSKEAGFAVTVEDILKNNTIQQMTSLIKKRLPETNADAKVSNAPTDVQSPLIFGPIWWNISM</sequence>
<feature type="domain" description="Carrier" evidence="4">
    <location>
        <begin position="806"/>
        <end position="882"/>
    </location>
</feature>
<organism evidence="5 6">
    <name type="scientific">Clohesyomyces aquaticus</name>
    <dbReference type="NCBI Taxonomy" id="1231657"/>
    <lineage>
        <taxon>Eukaryota</taxon>
        <taxon>Fungi</taxon>
        <taxon>Dikarya</taxon>
        <taxon>Ascomycota</taxon>
        <taxon>Pezizomycotina</taxon>
        <taxon>Dothideomycetes</taxon>
        <taxon>Pleosporomycetidae</taxon>
        <taxon>Pleosporales</taxon>
        <taxon>Lindgomycetaceae</taxon>
        <taxon>Clohesyomyces</taxon>
    </lineage>
</organism>
<dbReference type="Gene3D" id="3.40.50.12780">
    <property type="entry name" value="N-terminal domain of ligase-like"/>
    <property type="match status" value="1"/>
</dbReference>
<evidence type="ECO:0000313" key="5">
    <source>
        <dbReference type="EMBL" id="ORY16983.1"/>
    </source>
</evidence>
<dbReference type="InterPro" id="IPR010071">
    <property type="entry name" value="AA_adenyl_dom"/>
</dbReference>
<dbReference type="FunFam" id="3.40.50.12780:FF:000014">
    <property type="entry name" value="Nonribosomal peptide synthetase 1"/>
    <property type="match status" value="1"/>
</dbReference>